<dbReference type="InterPro" id="IPR038765">
    <property type="entry name" value="Papain-like_cys_pep_sf"/>
</dbReference>
<organism evidence="2 3">
    <name type="scientific">Kitasatospora terrestris</name>
    <dbReference type="NCBI Taxonomy" id="258051"/>
    <lineage>
        <taxon>Bacteria</taxon>
        <taxon>Bacillati</taxon>
        <taxon>Actinomycetota</taxon>
        <taxon>Actinomycetes</taxon>
        <taxon>Kitasatosporales</taxon>
        <taxon>Streptomycetaceae</taxon>
        <taxon>Kitasatospora</taxon>
    </lineage>
</organism>
<evidence type="ECO:0000313" key="3">
    <source>
        <dbReference type="Proteomes" id="UP001501752"/>
    </source>
</evidence>
<accession>A0ABP9DEX1</accession>
<dbReference type="RefSeq" id="WP_345695725.1">
    <property type="nucleotide sequence ID" value="NZ_BAABIS010000001.1"/>
</dbReference>
<name>A0ABP9DEX1_9ACTN</name>
<dbReference type="EMBL" id="BAABIS010000001">
    <property type="protein sequence ID" value="GAA4838567.1"/>
    <property type="molecule type" value="Genomic_DNA"/>
</dbReference>
<keyword evidence="3" id="KW-1185">Reference proteome</keyword>
<sequence>MTALGEEVIEAVPEIVAKVRRVPDRARQFEVSATAAVSEFRIVPALLEQLRRFGLPSRRVGGDELFDRYDLLNVALNLDIGSAQRKVLSWWARELDRPYGDFHTYELEYIASCPDPRHPGTCDYRVLRPDRPRLSATRSAPDPSTLHRESFTLPRIWPDLPPAVQELIEGFSRLSYLRLPHPLCWDVEFILASGIGDCAGMSRILVDEGRKRGLAARFSFGKSLTPPFASTHYWAEFMVDGIWVPVDPLLNGAMIGWGLLNASRWTVFSSLGGIMARLARGERDLVLHADARHGSRPVPVHLRATHLTG</sequence>
<feature type="domain" description="Transglutaminase-like" evidence="1">
    <location>
        <begin position="190"/>
        <end position="250"/>
    </location>
</feature>
<comment type="caution">
    <text evidence="2">The sequence shown here is derived from an EMBL/GenBank/DDBJ whole genome shotgun (WGS) entry which is preliminary data.</text>
</comment>
<gene>
    <name evidence="2" type="ORF">GCM10023235_12270</name>
</gene>
<dbReference type="SMART" id="SM00460">
    <property type="entry name" value="TGc"/>
    <property type="match status" value="1"/>
</dbReference>
<dbReference type="Proteomes" id="UP001501752">
    <property type="component" value="Unassembled WGS sequence"/>
</dbReference>
<dbReference type="SUPFAM" id="SSF54001">
    <property type="entry name" value="Cysteine proteinases"/>
    <property type="match status" value="1"/>
</dbReference>
<dbReference type="InterPro" id="IPR002931">
    <property type="entry name" value="Transglutaminase-like"/>
</dbReference>
<evidence type="ECO:0000259" key="1">
    <source>
        <dbReference type="SMART" id="SM00460"/>
    </source>
</evidence>
<proteinExistence type="predicted"/>
<dbReference type="Pfam" id="PF01841">
    <property type="entry name" value="Transglut_core"/>
    <property type="match status" value="1"/>
</dbReference>
<protein>
    <recommendedName>
        <fullName evidence="1">Transglutaminase-like domain-containing protein</fullName>
    </recommendedName>
</protein>
<reference evidence="3" key="1">
    <citation type="journal article" date="2019" name="Int. J. Syst. Evol. Microbiol.">
        <title>The Global Catalogue of Microorganisms (GCM) 10K type strain sequencing project: providing services to taxonomists for standard genome sequencing and annotation.</title>
        <authorList>
            <consortium name="The Broad Institute Genomics Platform"/>
            <consortium name="The Broad Institute Genome Sequencing Center for Infectious Disease"/>
            <person name="Wu L."/>
            <person name="Ma J."/>
        </authorList>
    </citation>
    <scope>NUCLEOTIDE SEQUENCE [LARGE SCALE GENOMIC DNA]</scope>
    <source>
        <strain evidence="3">JCM 13006</strain>
    </source>
</reference>
<evidence type="ECO:0000313" key="2">
    <source>
        <dbReference type="EMBL" id="GAA4838567.1"/>
    </source>
</evidence>
<dbReference type="Gene3D" id="3.10.620.30">
    <property type="match status" value="1"/>
</dbReference>